<dbReference type="SUPFAM" id="SSF51735">
    <property type="entry name" value="NAD(P)-binding Rossmann-fold domains"/>
    <property type="match status" value="1"/>
</dbReference>
<feature type="domain" description="NAD(P)-binding" evidence="1">
    <location>
        <begin position="6"/>
        <end position="178"/>
    </location>
</feature>
<evidence type="ECO:0000313" key="3">
    <source>
        <dbReference type="Proteomes" id="UP000199111"/>
    </source>
</evidence>
<name>A0A1I3GHM3_9ACTN</name>
<dbReference type="InterPro" id="IPR016040">
    <property type="entry name" value="NAD(P)-bd_dom"/>
</dbReference>
<dbReference type="Gene3D" id="3.90.25.10">
    <property type="entry name" value="UDP-galactose 4-epimerase, domain 1"/>
    <property type="match status" value="1"/>
</dbReference>
<dbReference type="AlphaFoldDB" id="A0A1I3GHM3"/>
<dbReference type="PANTHER" id="PTHR43162:SF1">
    <property type="entry name" value="PRESTALK A DIFFERENTIATION PROTEIN A"/>
    <property type="match status" value="1"/>
</dbReference>
<dbReference type="Gene3D" id="3.40.50.720">
    <property type="entry name" value="NAD(P)-binding Rossmann-like Domain"/>
    <property type="match status" value="1"/>
</dbReference>
<proteinExistence type="predicted"/>
<evidence type="ECO:0000259" key="1">
    <source>
        <dbReference type="Pfam" id="PF13460"/>
    </source>
</evidence>
<reference evidence="3" key="1">
    <citation type="submission" date="2016-10" db="EMBL/GenBank/DDBJ databases">
        <authorList>
            <person name="Varghese N."/>
            <person name="Submissions S."/>
        </authorList>
    </citation>
    <scope>NUCLEOTIDE SEQUENCE [LARGE SCALE GENOMIC DNA]</scope>
    <source>
        <strain evidence="3">CGMCC 4.2126</strain>
    </source>
</reference>
<organism evidence="2 3">
    <name type="scientific">Streptosporangium canum</name>
    <dbReference type="NCBI Taxonomy" id="324952"/>
    <lineage>
        <taxon>Bacteria</taxon>
        <taxon>Bacillati</taxon>
        <taxon>Actinomycetota</taxon>
        <taxon>Actinomycetes</taxon>
        <taxon>Streptosporangiales</taxon>
        <taxon>Streptosporangiaceae</taxon>
        <taxon>Streptosporangium</taxon>
    </lineage>
</organism>
<dbReference type="PANTHER" id="PTHR43162">
    <property type="match status" value="1"/>
</dbReference>
<evidence type="ECO:0000313" key="2">
    <source>
        <dbReference type="EMBL" id="SFI22979.1"/>
    </source>
</evidence>
<sequence>MIVVFGSTGNVGRHVVTGLVAAGERVRAFTRDPARARFDESVEVVTGDLKDPGTVLAALAGADGVYVATSPDALAHELTVAAALRRCGVGRVVKLSSVAANAPVTDSYGAAHAAAENAFTESGAEWTALRPAGYMSNVLQWRSSITSQDRVYQPYGKVRRAVIDPEDVAAVAVACLTTAGHHAKAYQLTGPEALTAPQQTARVSAALGRPLEFVDVDPEQARNGMIRAGMPPELVDGLLSSMADPGPLRGGTPQPTVRQITGRPPATFGSWLARHLTELRG</sequence>
<accession>A0A1I3GHM3</accession>
<gene>
    <name evidence="2" type="ORF">SAMN05216275_10277</name>
</gene>
<dbReference type="InterPro" id="IPR036291">
    <property type="entry name" value="NAD(P)-bd_dom_sf"/>
</dbReference>
<dbReference type="GeneID" id="96296425"/>
<dbReference type="InterPro" id="IPR051604">
    <property type="entry name" value="Ergot_Alk_Oxidoreductase"/>
</dbReference>
<dbReference type="EMBL" id="FOQY01000002">
    <property type="protein sequence ID" value="SFI22979.1"/>
    <property type="molecule type" value="Genomic_DNA"/>
</dbReference>
<protein>
    <submittedName>
        <fullName evidence="2">Uncharacterized conserved protein YbjT, contains NAD(P)-binding and DUF2867 domains</fullName>
    </submittedName>
</protein>
<dbReference type="RefSeq" id="WP_093885443.1">
    <property type="nucleotide sequence ID" value="NZ_FOQY01000002.1"/>
</dbReference>
<dbReference type="Proteomes" id="UP000199111">
    <property type="component" value="Unassembled WGS sequence"/>
</dbReference>
<dbReference type="Pfam" id="PF13460">
    <property type="entry name" value="NAD_binding_10"/>
    <property type="match status" value="1"/>
</dbReference>
<keyword evidence="3" id="KW-1185">Reference proteome</keyword>